<dbReference type="EMBL" id="DVLP01000306">
    <property type="protein sequence ID" value="HIT75958.1"/>
    <property type="molecule type" value="Genomic_DNA"/>
</dbReference>
<proteinExistence type="predicted"/>
<dbReference type="Proteomes" id="UP000886842">
    <property type="component" value="Unassembled WGS sequence"/>
</dbReference>
<reference evidence="2" key="1">
    <citation type="submission" date="2020-10" db="EMBL/GenBank/DDBJ databases">
        <authorList>
            <person name="Gilroy R."/>
        </authorList>
    </citation>
    <scope>NUCLEOTIDE SEQUENCE</scope>
    <source>
        <strain evidence="2">ChiGjej1B1-24693</strain>
    </source>
</reference>
<reference evidence="2" key="2">
    <citation type="journal article" date="2021" name="PeerJ">
        <title>Extensive microbial diversity within the chicken gut microbiome revealed by metagenomics and culture.</title>
        <authorList>
            <person name="Gilroy R."/>
            <person name="Ravi A."/>
            <person name="Getino M."/>
            <person name="Pursley I."/>
            <person name="Horton D.L."/>
            <person name="Alikhan N.F."/>
            <person name="Baker D."/>
            <person name="Gharbi K."/>
            <person name="Hall N."/>
            <person name="Watson M."/>
            <person name="Adriaenssens E.M."/>
            <person name="Foster-Nyarko E."/>
            <person name="Jarju S."/>
            <person name="Secka A."/>
            <person name="Antonio M."/>
            <person name="Oren A."/>
            <person name="Chaudhuri R.R."/>
            <person name="La Ragione R."/>
            <person name="Hildebrand F."/>
            <person name="Pallen M.J."/>
        </authorList>
    </citation>
    <scope>NUCLEOTIDE SEQUENCE</scope>
    <source>
        <strain evidence="2">ChiGjej1B1-24693</strain>
    </source>
</reference>
<evidence type="ECO:0000313" key="2">
    <source>
        <dbReference type="EMBL" id="HIT75958.1"/>
    </source>
</evidence>
<sequence length="104" mass="11136">MRALTGWDCPFCGGTRMGSALLHADPVAAFWFNPAAAVGLVVATVLGGWLIVELLTGHRGRLARQLSAPLRRHGLRPARVAVVGSLVLMVTWTLFRNLVLGPLP</sequence>
<keyword evidence="1" id="KW-0812">Transmembrane</keyword>
<gene>
    <name evidence="2" type="ORF">IAA98_10255</name>
</gene>
<dbReference type="AlphaFoldDB" id="A0A9D1GZS4"/>
<protein>
    <submittedName>
        <fullName evidence="2">DUF2752 domain-containing protein</fullName>
    </submittedName>
</protein>
<dbReference type="InterPro" id="IPR021215">
    <property type="entry name" value="DUF2752"/>
</dbReference>
<organism evidence="2 3">
    <name type="scientific">Candidatus Avipropionibacterium avicola</name>
    <dbReference type="NCBI Taxonomy" id="2840701"/>
    <lineage>
        <taxon>Bacteria</taxon>
        <taxon>Bacillati</taxon>
        <taxon>Actinomycetota</taxon>
        <taxon>Actinomycetes</taxon>
        <taxon>Propionibacteriales</taxon>
        <taxon>Propionibacteriaceae</taxon>
        <taxon>Propionibacteriaceae incertae sedis</taxon>
        <taxon>Candidatus Avipropionibacterium</taxon>
    </lineage>
</organism>
<name>A0A9D1GZS4_9ACTN</name>
<comment type="caution">
    <text evidence="2">The sequence shown here is derived from an EMBL/GenBank/DDBJ whole genome shotgun (WGS) entry which is preliminary data.</text>
</comment>
<feature type="transmembrane region" description="Helical" evidence="1">
    <location>
        <begin position="35"/>
        <end position="56"/>
    </location>
</feature>
<evidence type="ECO:0000256" key="1">
    <source>
        <dbReference type="SAM" id="Phobius"/>
    </source>
</evidence>
<evidence type="ECO:0000313" key="3">
    <source>
        <dbReference type="Proteomes" id="UP000886842"/>
    </source>
</evidence>
<dbReference type="Pfam" id="PF10825">
    <property type="entry name" value="DUF2752"/>
    <property type="match status" value="1"/>
</dbReference>
<keyword evidence="1" id="KW-1133">Transmembrane helix</keyword>
<accession>A0A9D1GZS4</accession>
<keyword evidence="1" id="KW-0472">Membrane</keyword>
<feature type="transmembrane region" description="Helical" evidence="1">
    <location>
        <begin position="77"/>
        <end position="95"/>
    </location>
</feature>